<keyword evidence="3" id="KW-0804">Transcription</keyword>
<dbReference type="GO" id="GO:0005634">
    <property type="term" value="C:nucleus"/>
    <property type="evidence" value="ECO:0007669"/>
    <property type="project" value="UniProtKB-SubCell"/>
</dbReference>
<evidence type="ECO:0000259" key="6">
    <source>
        <dbReference type="PROSITE" id="PS50888"/>
    </source>
</evidence>
<gene>
    <name evidence="7" type="ORF">GOP47_0025252</name>
</gene>
<dbReference type="PROSITE" id="PS50888">
    <property type="entry name" value="BHLH"/>
    <property type="match status" value="1"/>
</dbReference>
<comment type="subcellular location">
    <subcellularLocation>
        <location evidence="1">Nucleus</location>
    </subcellularLocation>
</comment>
<dbReference type="InterPro" id="IPR036638">
    <property type="entry name" value="HLH_DNA-bd_sf"/>
</dbReference>
<feature type="region of interest" description="Disordered" evidence="5">
    <location>
        <begin position="399"/>
        <end position="418"/>
    </location>
</feature>
<keyword evidence="8" id="KW-1185">Reference proteome</keyword>
<feature type="compositionally biased region" description="Polar residues" evidence="5">
    <location>
        <begin position="515"/>
        <end position="526"/>
    </location>
</feature>
<evidence type="ECO:0000313" key="7">
    <source>
        <dbReference type="EMBL" id="KAI5058933.1"/>
    </source>
</evidence>
<feature type="region of interest" description="Disordered" evidence="5">
    <location>
        <begin position="442"/>
        <end position="545"/>
    </location>
</feature>
<dbReference type="OrthoDB" id="775589at2759"/>
<dbReference type="InterPro" id="IPR011598">
    <property type="entry name" value="bHLH_dom"/>
</dbReference>
<feature type="domain" description="BHLH" evidence="6">
    <location>
        <begin position="555"/>
        <end position="605"/>
    </location>
</feature>
<comment type="caution">
    <text evidence="7">The sequence shown here is derived from an EMBL/GenBank/DDBJ whole genome shotgun (WGS) entry which is preliminary data.</text>
</comment>
<accession>A0A9D4U0D3</accession>
<evidence type="ECO:0000256" key="5">
    <source>
        <dbReference type="SAM" id="MobiDB-lite"/>
    </source>
</evidence>
<dbReference type="InterPro" id="IPR024097">
    <property type="entry name" value="bHLH_ZIP_TF"/>
</dbReference>
<evidence type="ECO:0000256" key="4">
    <source>
        <dbReference type="ARBA" id="ARBA00023242"/>
    </source>
</evidence>
<name>A0A9D4U0D3_ADICA</name>
<proteinExistence type="predicted"/>
<feature type="compositionally biased region" description="Basic and acidic residues" evidence="5">
    <location>
        <begin position="490"/>
        <end position="499"/>
    </location>
</feature>
<dbReference type="SMART" id="SM00353">
    <property type="entry name" value="HLH"/>
    <property type="match status" value="1"/>
</dbReference>
<protein>
    <recommendedName>
        <fullName evidence="6">BHLH domain-containing protein</fullName>
    </recommendedName>
</protein>
<evidence type="ECO:0000256" key="3">
    <source>
        <dbReference type="ARBA" id="ARBA00023163"/>
    </source>
</evidence>
<keyword evidence="2" id="KW-0805">Transcription regulation</keyword>
<feature type="compositionally biased region" description="Polar residues" evidence="5">
    <location>
        <begin position="372"/>
        <end position="388"/>
    </location>
</feature>
<dbReference type="SUPFAM" id="SSF47459">
    <property type="entry name" value="HLH, helix-loop-helix DNA-binding domain"/>
    <property type="match status" value="1"/>
</dbReference>
<dbReference type="CDD" id="cd18919">
    <property type="entry name" value="bHLH_AtBPE_like"/>
    <property type="match status" value="1"/>
</dbReference>
<dbReference type="Proteomes" id="UP000886520">
    <property type="component" value="Chromosome 25"/>
</dbReference>
<evidence type="ECO:0000313" key="8">
    <source>
        <dbReference type="Proteomes" id="UP000886520"/>
    </source>
</evidence>
<organism evidence="7 8">
    <name type="scientific">Adiantum capillus-veneris</name>
    <name type="common">Maidenhair fern</name>
    <dbReference type="NCBI Taxonomy" id="13818"/>
    <lineage>
        <taxon>Eukaryota</taxon>
        <taxon>Viridiplantae</taxon>
        <taxon>Streptophyta</taxon>
        <taxon>Embryophyta</taxon>
        <taxon>Tracheophyta</taxon>
        <taxon>Polypodiopsida</taxon>
        <taxon>Polypodiidae</taxon>
        <taxon>Polypodiales</taxon>
        <taxon>Pteridineae</taxon>
        <taxon>Pteridaceae</taxon>
        <taxon>Vittarioideae</taxon>
        <taxon>Adiantum</taxon>
    </lineage>
</organism>
<dbReference type="GO" id="GO:0003700">
    <property type="term" value="F:DNA-binding transcription factor activity"/>
    <property type="evidence" value="ECO:0007669"/>
    <property type="project" value="TreeGrafter"/>
</dbReference>
<dbReference type="PANTHER" id="PTHR12565:SF184">
    <property type="entry name" value="BHLH TRANSCRIPTION FACTOR"/>
    <property type="match status" value="1"/>
</dbReference>
<dbReference type="AlphaFoldDB" id="A0A9D4U0D3"/>
<dbReference type="EMBL" id="JABFUD020000025">
    <property type="protein sequence ID" value="KAI5058933.1"/>
    <property type="molecule type" value="Genomic_DNA"/>
</dbReference>
<dbReference type="GO" id="GO:0046983">
    <property type="term" value="F:protein dimerization activity"/>
    <property type="evidence" value="ECO:0007669"/>
    <property type="project" value="InterPro"/>
</dbReference>
<keyword evidence="4" id="KW-0539">Nucleus</keyword>
<sequence length="746" mass="80342">MVRTLTTRMSFFLHLCSKSGTLNTVLQTLKLGLSCELISKQFTIFRLIQVGFLALEAPQKAQCRLIERQRERPFERWTAMDSLPDVNVAKPPLKRGSSFDNSVMDGSPNSGFTSTDYEGHHIQAPQRAWGQTPVGQMDAAQFGFMEDQGGDTRRLLPTFFVGNDGGYGGNGQFGSPVVGSSTWDNKLSYMSSASSGIAGIPLGITGNSSSLSGHGQMQGGLAQMNAANSLGIAGHGHMHGGLVHVSTGPGHAKTGLDYVQPVLEHMQAHINGDVSSGKMMMLPQTWVPLNGSSPMDPSSEGLPTQGMNFAAPHCLPSLPADPGFADRAARFSPFGNMGFSESHLTGDGNKDLSKAKLMKPAGGQFGYMKRSAPTSPNGYHNSNNGSKSQENMRFSLKEAASAVPMEESSKGVETRSSLLPTVNMGVEGEEGGAQKQFCASVNESDESMGQEVSSSCGVAPMQGLSENSGRKRKAGSHKLKDGGGLATNPKDTDPDDGRPKCQVISENIFDKNLKPQEQCNSGNSEESTPKSAKETSKPPEAPKPDFIHVRARRGQATDSHSLAERVRREKISERMKFLQDLVPGCSKVTGKAVMLDEIINYVQSLQRQVEFLSMKLAAVNPRVEFSIDNLFARERPVQRVATPASAFGLQNPNLFPPLHPHQQPHVPIPSLDQCPPLDVQPFGSDPALRRTMSTPPSMEAYGDSAAQAAQAWDDELQSVVQMSLAQRQAAMDLQGSMFQGQMKVEH</sequence>
<feature type="compositionally biased region" description="Basic and acidic residues" evidence="5">
    <location>
        <begin position="527"/>
        <end position="545"/>
    </location>
</feature>
<evidence type="ECO:0000256" key="2">
    <source>
        <dbReference type="ARBA" id="ARBA00023015"/>
    </source>
</evidence>
<dbReference type="PANTHER" id="PTHR12565">
    <property type="entry name" value="STEROL REGULATORY ELEMENT-BINDING PROTEIN"/>
    <property type="match status" value="1"/>
</dbReference>
<feature type="region of interest" description="Disordered" evidence="5">
    <location>
        <begin position="363"/>
        <end position="388"/>
    </location>
</feature>
<dbReference type="Pfam" id="PF00010">
    <property type="entry name" value="HLH"/>
    <property type="match status" value="1"/>
</dbReference>
<evidence type="ECO:0000256" key="1">
    <source>
        <dbReference type="ARBA" id="ARBA00004123"/>
    </source>
</evidence>
<reference evidence="7" key="1">
    <citation type="submission" date="2021-01" db="EMBL/GenBank/DDBJ databases">
        <title>Adiantum capillus-veneris genome.</title>
        <authorList>
            <person name="Fang Y."/>
            <person name="Liao Q."/>
        </authorList>
    </citation>
    <scope>NUCLEOTIDE SEQUENCE</scope>
    <source>
        <strain evidence="7">H3</strain>
        <tissue evidence="7">Leaf</tissue>
    </source>
</reference>
<dbReference type="FunFam" id="4.10.280.10:FF:000002">
    <property type="entry name" value="Basic helix-loop-helix transcription factor"/>
    <property type="match status" value="1"/>
</dbReference>
<dbReference type="Gene3D" id="4.10.280.10">
    <property type="entry name" value="Helix-loop-helix DNA-binding domain"/>
    <property type="match status" value="1"/>
</dbReference>